<keyword evidence="3" id="KW-0812">Transmembrane</keyword>
<dbReference type="SUPFAM" id="SSF47661">
    <property type="entry name" value="t-snare proteins"/>
    <property type="match status" value="1"/>
</dbReference>
<reference evidence="5" key="1">
    <citation type="journal article" date="2014" name="Nucleic Acids Res.">
        <title>The evolutionary dynamics of variant antigen genes in Babesia reveal a history of genomic innovation underlying host-parasite interaction.</title>
        <authorList>
            <person name="Jackson A.P."/>
            <person name="Otto T.D."/>
            <person name="Darby A."/>
            <person name="Ramaprasad A."/>
            <person name="Xia D."/>
            <person name="Echaide I.E."/>
            <person name="Farber M."/>
            <person name="Gahlot S."/>
            <person name="Gamble J."/>
            <person name="Gupta D."/>
            <person name="Gupta Y."/>
            <person name="Jackson L."/>
            <person name="Malandrin L."/>
            <person name="Malas T.B."/>
            <person name="Moussa E."/>
            <person name="Nair M."/>
            <person name="Reid A.J."/>
            <person name="Sanders M."/>
            <person name="Sharma J."/>
            <person name="Tracey A."/>
            <person name="Quail M.A."/>
            <person name="Weir W."/>
            <person name="Wastling J.M."/>
            <person name="Hall N."/>
            <person name="Willadsen P."/>
            <person name="Lingelbach K."/>
            <person name="Shiels B."/>
            <person name="Tait A."/>
            <person name="Berriman M."/>
            <person name="Allred D.R."/>
            <person name="Pain A."/>
        </authorList>
    </citation>
    <scope>NUCLEOTIDE SEQUENCE [LARGE SCALE GENOMIC DNA]</scope>
    <source>
        <strain evidence="5">Bond</strain>
    </source>
</reference>
<dbReference type="VEuPathDB" id="PiroplasmaDB:BBBOND_0108240"/>
<dbReference type="Gene3D" id="1.20.5.110">
    <property type="match status" value="1"/>
</dbReference>
<keyword evidence="1" id="KW-0175">Coiled coil</keyword>
<dbReference type="GeneID" id="24563067"/>
<feature type="transmembrane region" description="Helical" evidence="3">
    <location>
        <begin position="291"/>
        <end position="308"/>
    </location>
</feature>
<gene>
    <name evidence="4" type="ORF">BBBOND_0108240</name>
</gene>
<dbReference type="Proteomes" id="UP000033188">
    <property type="component" value="Chromosome 1"/>
</dbReference>
<evidence type="ECO:0000256" key="2">
    <source>
        <dbReference type="SAM" id="MobiDB-lite"/>
    </source>
</evidence>
<keyword evidence="3" id="KW-0472">Membrane</keyword>
<name>A0A061D127_BABBI</name>
<protein>
    <submittedName>
        <fullName evidence="4">SNARE protein, putative</fullName>
    </submittedName>
</protein>
<dbReference type="AlphaFoldDB" id="A0A061D127"/>
<evidence type="ECO:0000256" key="1">
    <source>
        <dbReference type="SAM" id="Coils"/>
    </source>
</evidence>
<dbReference type="KEGG" id="bbig:BBBOND_0108240"/>
<proteinExistence type="predicted"/>
<dbReference type="GO" id="GO:0016020">
    <property type="term" value="C:membrane"/>
    <property type="evidence" value="ECO:0007669"/>
    <property type="project" value="InterPro"/>
</dbReference>
<dbReference type="STRING" id="5866.A0A061D127"/>
<evidence type="ECO:0000256" key="3">
    <source>
        <dbReference type="SAM" id="Phobius"/>
    </source>
</evidence>
<dbReference type="EMBL" id="LK391707">
    <property type="protein sequence ID" value="CDR94526.1"/>
    <property type="molecule type" value="Genomic_DNA"/>
</dbReference>
<dbReference type="RefSeq" id="XP_012766712.1">
    <property type="nucleotide sequence ID" value="XM_012911258.1"/>
</dbReference>
<evidence type="ECO:0000313" key="5">
    <source>
        <dbReference type="Proteomes" id="UP000033188"/>
    </source>
</evidence>
<dbReference type="Gene3D" id="1.20.58.70">
    <property type="match status" value="1"/>
</dbReference>
<keyword evidence="3" id="KW-1133">Transmembrane helix</keyword>
<keyword evidence="5" id="KW-1185">Reference proteome</keyword>
<dbReference type="OrthoDB" id="361926at2759"/>
<accession>A0A061D127</accession>
<evidence type="ECO:0000313" key="4">
    <source>
        <dbReference type="EMBL" id="CDR94526.1"/>
    </source>
</evidence>
<sequence>MSYEGESGWLIEVDPMPVYEKKSSDVQGNTRSTGALHMASTSTGLSEDGDSSPDATAPLDGKKSMQEYIAEISQLNSAIDEFSKIIQTLALFKYYIRNRKGNTNLEELHKRFNSFSVKCANKVRVIQQHVNTINRDNHDAMSHREKLGFSYADLRARFNMHDASVNRLKTLMETYQSVIKEYTAAAKSIDDASQAAAVANSAPAAVTVAQSLPECNEEALIDELKSKSKDIMTLEKNAKDLNQLFTELNMTIKKRGENIYNLEQQILLSAEQIDKGKEDMALALKARGGQGIYWVCVLIAAATCLLLIPSHIRSAVFRTQ</sequence>
<dbReference type="OMA" id="KWGYCAI"/>
<dbReference type="GO" id="GO:0016192">
    <property type="term" value="P:vesicle-mediated transport"/>
    <property type="evidence" value="ECO:0007669"/>
    <property type="project" value="InterPro"/>
</dbReference>
<feature type="coiled-coil region" evidence="1">
    <location>
        <begin position="217"/>
        <end position="251"/>
    </location>
</feature>
<feature type="region of interest" description="Disordered" evidence="2">
    <location>
        <begin position="20"/>
        <end position="60"/>
    </location>
</feature>
<organism evidence="4 5">
    <name type="scientific">Babesia bigemina</name>
    <dbReference type="NCBI Taxonomy" id="5866"/>
    <lineage>
        <taxon>Eukaryota</taxon>
        <taxon>Sar</taxon>
        <taxon>Alveolata</taxon>
        <taxon>Apicomplexa</taxon>
        <taxon>Aconoidasida</taxon>
        <taxon>Piroplasmida</taxon>
        <taxon>Babesiidae</taxon>
        <taxon>Babesia</taxon>
    </lineage>
</organism>
<feature type="compositionally biased region" description="Polar residues" evidence="2">
    <location>
        <begin position="25"/>
        <end position="45"/>
    </location>
</feature>
<dbReference type="InterPro" id="IPR010989">
    <property type="entry name" value="SNARE"/>
</dbReference>